<comment type="subcellular location">
    <subcellularLocation>
        <location evidence="1">Cell membrane</location>
    </subcellularLocation>
</comment>
<dbReference type="SUPFAM" id="SSF48726">
    <property type="entry name" value="Immunoglobulin"/>
    <property type="match status" value="2"/>
</dbReference>
<dbReference type="GeneTree" id="ENSGT00950000182968"/>
<dbReference type="Pfam" id="PF07686">
    <property type="entry name" value="V-set"/>
    <property type="match status" value="2"/>
</dbReference>
<dbReference type="GO" id="GO:0002376">
    <property type="term" value="P:immune system process"/>
    <property type="evidence" value="ECO:0007669"/>
    <property type="project" value="UniProtKB-KW"/>
</dbReference>
<evidence type="ECO:0000256" key="1">
    <source>
        <dbReference type="ARBA" id="ARBA00004236"/>
    </source>
</evidence>
<evidence type="ECO:0000313" key="9">
    <source>
        <dbReference type="Ensembl" id="ENSACIP00000020909.1"/>
    </source>
</evidence>
<dbReference type="InterPro" id="IPR013783">
    <property type="entry name" value="Ig-like_fold"/>
</dbReference>
<dbReference type="GO" id="GO:0009617">
    <property type="term" value="P:response to bacterium"/>
    <property type="evidence" value="ECO:0007669"/>
    <property type="project" value="TreeGrafter"/>
</dbReference>
<dbReference type="SMART" id="SM00406">
    <property type="entry name" value="IGv"/>
    <property type="match status" value="2"/>
</dbReference>
<evidence type="ECO:0000313" key="10">
    <source>
        <dbReference type="Proteomes" id="UP000261340"/>
    </source>
</evidence>
<dbReference type="Proteomes" id="UP000261340">
    <property type="component" value="Unplaced"/>
</dbReference>
<dbReference type="AlphaFoldDB" id="A0A3Q0S827"/>
<dbReference type="PROSITE" id="PS50835">
    <property type="entry name" value="IG_LIKE"/>
    <property type="match status" value="2"/>
</dbReference>
<dbReference type="InterPro" id="IPR036179">
    <property type="entry name" value="Ig-like_dom_sf"/>
</dbReference>
<keyword evidence="4" id="KW-0391">Immunity</keyword>
<dbReference type="GO" id="GO:0005886">
    <property type="term" value="C:plasma membrane"/>
    <property type="evidence" value="ECO:0007669"/>
    <property type="project" value="UniProtKB-SubCell"/>
</dbReference>
<evidence type="ECO:0000256" key="2">
    <source>
        <dbReference type="ARBA" id="ARBA00022475"/>
    </source>
</evidence>
<keyword evidence="5" id="KW-0472">Membrane</keyword>
<keyword evidence="3" id="KW-0732">Signal</keyword>
<feature type="domain" description="Ig-like" evidence="8">
    <location>
        <begin position="1"/>
        <end position="105"/>
    </location>
</feature>
<dbReference type="InterPro" id="IPR052051">
    <property type="entry name" value="TCR_complex_component"/>
</dbReference>
<dbReference type="Ensembl" id="ENSACIT00000021454.1">
    <property type="protein sequence ID" value="ENSACIP00000020909.1"/>
    <property type="gene ID" value="ENSACIG00000016250.1"/>
</dbReference>
<reference evidence="9" key="2">
    <citation type="submission" date="2025-09" db="UniProtKB">
        <authorList>
            <consortium name="Ensembl"/>
        </authorList>
    </citation>
    <scope>IDENTIFICATION</scope>
</reference>
<evidence type="ECO:0000256" key="5">
    <source>
        <dbReference type="ARBA" id="ARBA00023136"/>
    </source>
</evidence>
<protein>
    <recommendedName>
        <fullName evidence="8">Ig-like domain-containing protein</fullName>
    </recommendedName>
</protein>
<keyword evidence="7" id="KW-0325">Glycoprotein</keyword>
<feature type="domain" description="Ig-like" evidence="8">
    <location>
        <begin position="129"/>
        <end position="218"/>
    </location>
</feature>
<evidence type="ECO:0000256" key="6">
    <source>
        <dbReference type="ARBA" id="ARBA00023157"/>
    </source>
</evidence>
<dbReference type="InterPro" id="IPR003599">
    <property type="entry name" value="Ig_sub"/>
</dbReference>
<sequence length="351" mass="39110">PGICLELSAEQISEISQPESVQTVEIGDSATIKCYIKSIVMRRVWYKVTTERKLQLVVTYNSHYNRIVFSEGFDRRYSVKLDQTSSNLSISTTSWEDVGTYFCGVVELNEIQFGSGTFLMLKGTKTTSDSVIQQPESQSVRSGESVTLTCSVHSDQCTAEYTRVAWLKNSDHSAPEMIYSSENKNICKKTDSGQITCVYNLQIRSQDDAGAYYCAVSSCGEILFGNGTKIINIQPSIIHPSIHPYIHLLLTKFMVTGLLVPYPGCYRAPDYCTYFNVSVNTYLESYCNFLLSQTGDAVVYSSVSSAHRSLSPRQATVKASKDAVVYSNLRHCQESTKVSSCEYEQASDNDD</sequence>
<proteinExistence type="predicted"/>
<keyword evidence="2" id="KW-1003">Cell membrane</keyword>
<dbReference type="InterPro" id="IPR013106">
    <property type="entry name" value="Ig_V-set"/>
</dbReference>
<organism evidence="9 10">
    <name type="scientific">Amphilophus citrinellus</name>
    <name type="common">Midas cichlid</name>
    <name type="synonym">Cichlasoma citrinellum</name>
    <dbReference type="NCBI Taxonomy" id="61819"/>
    <lineage>
        <taxon>Eukaryota</taxon>
        <taxon>Metazoa</taxon>
        <taxon>Chordata</taxon>
        <taxon>Craniata</taxon>
        <taxon>Vertebrata</taxon>
        <taxon>Euteleostomi</taxon>
        <taxon>Actinopterygii</taxon>
        <taxon>Neopterygii</taxon>
        <taxon>Teleostei</taxon>
        <taxon>Neoteleostei</taxon>
        <taxon>Acanthomorphata</taxon>
        <taxon>Ovalentaria</taxon>
        <taxon>Cichlomorphae</taxon>
        <taxon>Cichliformes</taxon>
        <taxon>Cichlidae</taxon>
        <taxon>New World cichlids</taxon>
        <taxon>Cichlasomatinae</taxon>
        <taxon>Heroini</taxon>
        <taxon>Amphilophus</taxon>
    </lineage>
</organism>
<evidence type="ECO:0000256" key="7">
    <source>
        <dbReference type="ARBA" id="ARBA00023180"/>
    </source>
</evidence>
<dbReference type="CDD" id="cd00099">
    <property type="entry name" value="IgV"/>
    <property type="match status" value="2"/>
</dbReference>
<dbReference type="SMART" id="SM00409">
    <property type="entry name" value="IG"/>
    <property type="match status" value="2"/>
</dbReference>
<reference evidence="9" key="1">
    <citation type="submission" date="2025-08" db="UniProtKB">
        <authorList>
            <consortium name="Ensembl"/>
        </authorList>
    </citation>
    <scope>IDENTIFICATION</scope>
</reference>
<dbReference type="PANTHER" id="PTHR19433">
    <property type="entry name" value="T-CELL RECEPTOR ALPHA CHAIN V REGION-RELATED"/>
    <property type="match status" value="1"/>
</dbReference>
<keyword evidence="10" id="KW-1185">Reference proteome</keyword>
<evidence type="ECO:0000256" key="3">
    <source>
        <dbReference type="ARBA" id="ARBA00022729"/>
    </source>
</evidence>
<dbReference type="PANTHER" id="PTHR19433:SF133">
    <property type="entry name" value="IMMUNE-TYPE RECEPTOR 5 PRECURSOR-RELATED"/>
    <property type="match status" value="1"/>
</dbReference>
<accession>A0A3Q0S827</accession>
<evidence type="ECO:0000256" key="4">
    <source>
        <dbReference type="ARBA" id="ARBA00022859"/>
    </source>
</evidence>
<evidence type="ECO:0000259" key="8">
    <source>
        <dbReference type="PROSITE" id="PS50835"/>
    </source>
</evidence>
<dbReference type="Gene3D" id="2.60.40.10">
    <property type="entry name" value="Immunoglobulins"/>
    <property type="match status" value="2"/>
</dbReference>
<keyword evidence="6" id="KW-1015">Disulfide bond</keyword>
<name>A0A3Q0S827_AMPCI</name>
<dbReference type="STRING" id="61819.ENSACIP00000020909"/>
<dbReference type="InterPro" id="IPR007110">
    <property type="entry name" value="Ig-like_dom"/>
</dbReference>